<evidence type="ECO:0000313" key="1">
    <source>
        <dbReference type="EMBL" id="RPA86809.1"/>
    </source>
</evidence>
<dbReference type="AlphaFoldDB" id="A0A3N4ILQ3"/>
<accession>A0A3N4ILQ3</accession>
<organism evidence="1 2">
    <name type="scientific">Ascobolus immersus RN42</name>
    <dbReference type="NCBI Taxonomy" id="1160509"/>
    <lineage>
        <taxon>Eukaryota</taxon>
        <taxon>Fungi</taxon>
        <taxon>Dikarya</taxon>
        <taxon>Ascomycota</taxon>
        <taxon>Pezizomycotina</taxon>
        <taxon>Pezizomycetes</taxon>
        <taxon>Pezizales</taxon>
        <taxon>Ascobolaceae</taxon>
        <taxon>Ascobolus</taxon>
    </lineage>
</organism>
<gene>
    <name evidence="1" type="ORF">BJ508DRAFT_321390</name>
</gene>
<protein>
    <submittedName>
        <fullName evidence="1">Uncharacterized protein</fullName>
    </submittedName>
</protein>
<name>A0A3N4ILQ3_ASCIM</name>
<keyword evidence="2" id="KW-1185">Reference proteome</keyword>
<sequence>MADSPGRSDLERQSEELIAHLKRNTFRNMNRNPDTNPRLLLEVAPKHPTGAECAKKACDFFRPQRNRYIKPGSYRVCLNPGTVLVNPETGQLADEHYHLECLERLLVLSAPGIVNKMTINLPTDLLSHSTKDLGIVARLKFLGWREQNIKEWTDNKRRWLKKKGPPVRAGIKRTHDEMNAPAWDTTDAIMAGKLNLLSNFWWEDETRIRETEREAKLHVSPCIASSARHELSKMLGTIGVEKGFHFRADAEELKKSGKSFSEVEGEAGKKLLRMMVEMKILKVLPEDQDALMRILL</sequence>
<dbReference type="EMBL" id="ML119648">
    <property type="protein sequence ID" value="RPA86809.1"/>
    <property type="molecule type" value="Genomic_DNA"/>
</dbReference>
<reference evidence="1 2" key="1">
    <citation type="journal article" date="2018" name="Nat. Ecol. Evol.">
        <title>Pezizomycetes genomes reveal the molecular basis of ectomycorrhizal truffle lifestyle.</title>
        <authorList>
            <person name="Murat C."/>
            <person name="Payen T."/>
            <person name="Noel B."/>
            <person name="Kuo A."/>
            <person name="Morin E."/>
            <person name="Chen J."/>
            <person name="Kohler A."/>
            <person name="Krizsan K."/>
            <person name="Balestrini R."/>
            <person name="Da Silva C."/>
            <person name="Montanini B."/>
            <person name="Hainaut M."/>
            <person name="Levati E."/>
            <person name="Barry K.W."/>
            <person name="Belfiori B."/>
            <person name="Cichocki N."/>
            <person name="Clum A."/>
            <person name="Dockter R.B."/>
            <person name="Fauchery L."/>
            <person name="Guy J."/>
            <person name="Iotti M."/>
            <person name="Le Tacon F."/>
            <person name="Lindquist E.A."/>
            <person name="Lipzen A."/>
            <person name="Malagnac F."/>
            <person name="Mello A."/>
            <person name="Molinier V."/>
            <person name="Miyauchi S."/>
            <person name="Poulain J."/>
            <person name="Riccioni C."/>
            <person name="Rubini A."/>
            <person name="Sitrit Y."/>
            <person name="Splivallo R."/>
            <person name="Traeger S."/>
            <person name="Wang M."/>
            <person name="Zifcakova L."/>
            <person name="Wipf D."/>
            <person name="Zambonelli A."/>
            <person name="Paolocci F."/>
            <person name="Nowrousian M."/>
            <person name="Ottonello S."/>
            <person name="Baldrian P."/>
            <person name="Spatafora J.W."/>
            <person name="Henrissat B."/>
            <person name="Nagy L.G."/>
            <person name="Aury J.M."/>
            <person name="Wincker P."/>
            <person name="Grigoriev I.V."/>
            <person name="Bonfante P."/>
            <person name="Martin F.M."/>
        </authorList>
    </citation>
    <scope>NUCLEOTIDE SEQUENCE [LARGE SCALE GENOMIC DNA]</scope>
    <source>
        <strain evidence="1 2">RN42</strain>
    </source>
</reference>
<proteinExistence type="predicted"/>
<dbReference type="Proteomes" id="UP000275078">
    <property type="component" value="Unassembled WGS sequence"/>
</dbReference>
<evidence type="ECO:0000313" key="2">
    <source>
        <dbReference type="Proteomes" id="UP000275078"/>
    </source>
</evidence>